<dbReference type="EMBL" id="AP025637">
    <property type="protein sequence ID" value="BDG73973.1"/>
    <property type="molecule type" value="Genomic_DNA"/>
</dbReference>
<dbReference type="InterPro" id="IPR011330">
    <property type="entry name" value="Glyco_hydro/deAcase_b/a-brl"/>
</dbReference>
<sequence length="306" mass="33777">MPAPQHHAGAAHMSTPNPRIPFRLEGDSAALAPFRGKRVVVNVAVNVEYWPFDQPMPRAILPPPHGIRAVPDVPNFTWVEYGLRVGMKRLLDLCAALGIRASNLSNAQICTHYPRLAEAMLAANWEFVGHGLYQKALATVEDDEAWVRESLSIMRGFSGQPVRAWLGPGLSEKDTTPELLRRHGIDLLHDWLVDDEPVWMSTADGPMVALPYTVELNDVPVYVVANQASSALADRIRDTLAFWSRSGFDRTRVMTIALHPHVIGVAHRMESFAAVMAELARHPEVVFATSSEIGDWFTAQRAAPGA</sequence>
<dbReference type="Gene3D" id="3.20.20.370">
    <property type="entry name" value="Glycoside hydrolase/deacetylase"/>
    <property type="match status" value="1"/>
</dbReference>
<proteinExistence type="predicted"/>
<organism evidence="1 2">
    <name type="scientific">Roseomonas fluvialis</name>
    <dbReference type="NCBI Taxonomy" id="1750527"/>
    <lineage>
        <taxon>Bacteria</taxon>
        <taxon>Pseudomonadati</taxon>
        <taxon>Pseudomonadota</taxon>
        <taxon>Alphaproteobacteria</taxon>
        <taxon>Acetobacterales</taxon>
        <taxon>Roseomonadaceae</taxon>
        <taxon>Roseomonas</taxon>
    </lineage>
</organism>
<dbReference type="Proteomes" id="UP000831327">
    <property type="component" value="Chromosome"/>
</dbReference>
<keyword evidence="2" id="KW-1185">Reference proteome</keyword>
<protein>
    <recommendedName>
        <fullName evidence="3">Nodulation protein B</fullName>
    </recommendedName>
</protein>
<accession>A0ABM7Y7H3</accession>
<gene>
    <name evidence="1" type="ORF">Rmf_39020</name>
</gene>
<dbReference type="PANTHER" id="PTHR43123">
    <property type="entry name" value="POLYSACCHARIDE DEACETYLASE-RELATED"/>
    <property type="match status" value="1"/>
</dbReference>
<evidence type="ECO:0000313" key="2">
    <source>
        <dbReference type="Proteomes" id="UP000831327"/>
    </source>
</evidence>
<dbReference type="SUPFAM" id="SSF88713">
    <property type="entry name" value="Glycoside hydrolase/deacetylase"/>
    <property type="match status" value="1"/>
</dbReference>
<evidence type="ECO:0000313" key="1">
    <source>
        <dbReference type="EMBL" id="BDG73973.1"/>
    </source>
</evidence>
<name>A0ABM7Y7H3_9PROT</name>
<dbReference type="PANTHER" id="PTHR43123:SF4">
    <property type="entry name" value="POLYSACCHARIDE DEACETYLASE"/>
    <property type="match status" value="1"/>
</dbReference>
<evidence type="ECO:0008006" key="3">
    <source>
        <dbReference type="Google" id="ProtNLM"/>
    </source>
</evidence>
<reference evidence="1 2" key="1">
    <citation type="journal article" date="2016" name="Microbes Environ.">
        <title>Phylogenetically diverse aerobic anoxygenic phototrophic bacteria isolated from epilithic biofilms in Tama river, Japan.</title>
        <authorList>
            <person name="Hirose S."/>
            <person name="Matsuura K."/>
            <person name="Haruta S."/>
        </authorList>
    </citation>
    <scope>NUCLEOTIDE SEQUENCE [LARGE SCALE GENOMIC DNA]</scope>
    <source>
        <strain evidence="1 2">S08</strain>
    </source>
</reference>